<feature type="compositionally biased region" description="Acidic residues" evidence="1">
    <location>
        <begin position="631"/>
        <end position="646"/>
    </location>
</feature>
<feature type="compositionally biased region" description="Basic and acidic residues" evidence="1">
    <location>
        <begin position="647"/>
        <end position="663"/>
    </location>
</feature>
<dbReference type="EMBL" id="MN738835">
    <property type="protein sequence ID" value="QHT38835.1"/>
    <property type="molecule type" value="Genomic_DNA"/>
</dbReference>
<dbReference type="InterPro" id="IPR003593">
    <property type="entry name" value="AAA+_ATPase"/>
</dbReference>
<feature type="compositionally biased region" description="Low complexity" evidence="1">
    <location>
        <begin position="138"/>
        <end position="153"/>
    </location>
</feature>
<dbReference type="InterPro" id="IPR051055">
    <property type="entry name" value="PIF1_helicase"/>
</dbReference>
<name>A0A6C0FJI6_9ZZZZ</name>
<dbReference type="Pfam" id="PF21530">
    <property type="entry name" value="Pif1_2B_dom"/>
    <property type="match status" value="1"/>
</dbReference>
<evidence type="ECO:0000259" key="2">
    <source>
        <dbReference type="SMART" id="SM00382"/>
    </source>
</evidence>
<proteinExistence type="predicted"/>
<dbReference type="GO" id="GO:0006281">
    <property type="term" value="P:DNA repair"/>
    <property type="evidence" value="ECO:0007669"/>
    <property type="project" value="InterPro"/>
</dbReference>
<dbReference type="InterPro" id="IPR027417">
    <property type="entry name" value="P-loop_NTPase"/>
</dbReference>
<evidence type="ECO:0000313" key="3">
    <source>
        <dbReference type="EMBL" id="QHT38835.1"/>
    </source>
</evidence>
<feature type="domain" description="AAA+ ATPase" evidence="2">
    <location>
        <begin position="185"/>
        <end position="375"/>
    </location>
</feature>
<feature type="compositionally biased region" description="Basic and acidic residues" evidence="1">
    <location>
        <begin position="108"/>
        <end position="119"/>
    </location>
</feature>
<dbReference type="SUPFAM" id="SSF52540">
    <property type="entry name" value="P-loop containing nucleoside triphosphate hydrolases"/>
    <property type="match status" value="2"/>
</dbReference>
<feature type="compositionally biased region" description="Polar residues" evidence="1">
    <location>
        <begin position="12"/>
        <end position="24"/>
    </location>
</feature>
<organism evidence="3">
    <name type="scientific">viral metagenome</name>
    <dbReference type="NCBI Taxonomy" id="1070528"/>
    <lineage>
        <taxon>unclassified sequences</taxon>
        <taxon>metagenomes</taxon>
        <taxon>organismal metagenomes</taxon>
    </lineage>
</organism>
<sequence>MAADIRGYFGKSSDTLESKTNTETAIPAAKGKKWSSEEETQLLDELDRGLNVNSIASLHDRTYGGITSRMREIACRMIEAGEEMSKVVMVTKVSEHQINDAIEKKKYTAKKRDERKSEKISGNQSASSEKSVVDMLKTKSSGSKSTTSTSSKSIANDKLKSSVARKMLDHNLSIEQQCALQQFEDGDNLFITGEGGTGKTLLIRHLVRSAHNNHHKVQVCALTGCAALLLECNARTIHSWSGIKLGKGDPNDIVTSILYNHAARNAWRTTDVLIVDEVSMMSRRIFDLLNHVGKRVRGSSKPFGGIQVVFVGDFFQLPPVSKQDDEEGDDQFCFESADWTDIFPMDNHIVLNTMFRQDDLTFRRILGNIRMGKIEEDDVMVLKKYVERPYDKESHGGVIPTKLFPTKNKVDAINKQMFEDLDSEPHMFMFTSKTNCTKYLDGSDKDIPPAILAKCRKSLNAQRTTYEVNSLADNSPCVKVLELKKGANVMCTVNLDLENGICNGSIGTVVGFRECEDGGLPKKMPIVLFSNGRTVVMSEKYWQSEDYPTIAVGQFPLCLAWAITIHKIQGATLTMAEVDIGSGVFECGQTYVALSRVKNLDGLYLSRFDPKKIKTNPKVKKFYNSIPLVEYEQDEEADEEEEEEEQKEQKELDFEDFVYKEQA</sequence>
<feature type="region of interest" description="Disordered" evidence="1">
    <location>
        <begin position="630"/>
        <end position="663"/>
    </location>
</feature>
<dbReference type="PANTHER" id="PTHR47642">
    <property type="entry name" value="ATP-DEPENDENT DNA HELICASE"/>
    <property type="match status" value="1"/>
</dbReference>
<dbReference type="SMART" id="SM00382">
    <property type="entry name" value="AAA"/>
    <property type="match status" value="1"/>
</dbReference>
<protein>
    <recommendedName>
        <fullName evidence="2">AAA+ ATPase domain-containing protein</fullName>
    </recommendedName>
</protein>
<feature type="region of interest" description="Disordered" evidence="1">
    <location>
        <begin position="108"/>
        <end position="156"/>
    </location>
</feature>
<dbReference type="CDD" id="cd18809">
    <property type="entry name" value="SF1_C_RecD"/>
    <property type="match status" value="1"/>
</dbReference>
<dbReference type="Pfam" id="PF05970">
    <property type="entry name" value="PIF1"/>
    <property type="match status" value="1"/>
</dbReference>
<dbReference type="PANTHER" id="PTHR47642:SF7">
    <property type="entry name" value="ATP-DEPENDENT DNA HELICASE PIF1"/>
    <property type="match status" value="1"/>
</dbReference>
<dbReference type="GO" id="GO:0003678">
    <property type="term" value="F:DNA helicase activity"/>
    <property type="evidence" value="ECO:0007669"/>
    <property type="project" value="InterPro"/>
</dbReference>
<dbReference type="CDD" id="cd18037">
    <property type="entry name" value="DEXSc_Pif1_like"/>
    <property type="match status" value="1"/>
</dbReference>
<accession>A0A6C0FJI6</accession>
<dbReference type="AlphaFoldDB" id="A0A6C0FJI6"/>
<evidence type="ECO:0000256" key="1">
    <source>
        <dbReference type="SAM" id="MobiDB-lite"/>
    </source>
</evidence>
<dbReference type="InterPro" id="IPR049163">
    <property type="entry name" value="Pif1-like_2B_dom"/>
</dbReference>
<dbReference type="Gene3D" id="3.40.50.300">
    <property type="entry name" value="P-loop containing nucleotide triphosphate hydrolases"/>
    <property type="match status" value="1"/>
</dbReference>
<dbReference type="GO" id="GO:0000723">
    <property type="term" value="P:telomere maintenance"/>
    <property type="evidence" value="ECO:0007669"/>
    <property type="project" value="InterPro"/>
</dbReference>
<dbReference type="InterPro" id="IPR010285">
    <property type="entry name" value="DNA_helicase_pif1-like_DEAD"/>
</dbReference>
<feature type="compositionally biased region" description="Polar residues" evidence="1">
    <location>
        <begin position="120"/>
        <end position="130"/>
    </location>
</feature>
<feature type="region of interest" description="Disordered" evidence="1">
    <location>
        <begin position="1"/>
        <end position="33"/>
    </location>
</feature>
<reference evidence="3" key="1">
    <citation type="journal article" date="2020" name="Nature">
        <title>Giant virus diversity and host interactions through global metagenomics.</title>
        <authorList>
            <person name="Schulz F."/>
            <person name="Roux S."/>
            <person name="Paez-Espino D."/>
            <person name="Jungbluth S."/>
            <person name="Walsh D.A."/>
            <person name="Denef V.J."/>
            <person name="McMahon K.D."/>
            <person name="Konstantinidis K.T."/>
            <person name="Eloe-Fadrosh E.A."/>
            <person name="Kyrpides N.C."/>
            <person name="Woyke T."/>
        </authorList>
    </citation>
    <scope>NUCLEOTIDE SEQUENCE</scope>
    <source>
        <strain evidence="3">GVMAG-S-ERX556106-38</strain>
    </source>
</reference>